<evidence type="ECO:0000313" key="2">
    <source>
        <dbReference type="Proteomes" id="UP001063698"/>
    </source>
</evidence>
<sequence>MKLPPIQDVVETYSKFVEKEDIDSANRFLASVCATIAYATAAGTLDPEDAKSYADELRERIVEGPEMLNPYVFGLLGDLIEDPTDLERVKERLRLIWSMDYLGLED</sequence>
<reference evidence="1" key="1">
    <citation type="submission" date="2013-11" db="EMBL/GenBank/DDBJ databases">
        <title>Comparative genomics of Ignicoccus.</title>
        <authorList>
            <person name="Podar M."/>
        </authorList>
    </citation>
    <scope>NUCLEOTIDE SEQUENCE</scope>
    <source>
        <strain evidence="1">DSM 13166</strain>
    </source>
</reference>
<dbReference type="KEGG" id="ipc:IPA_06855"/>
<accession>A0A977PJI4</accession>
<gene>
    <name evidence="1" type="ORF">IPA_06855</name>
</gene>
<name>A0A977PJI4_9CREN</name>
<evidence type="ECO:0000313" key="1">
    <source>
        <dbReference type="EMBL" id="UXD21691.1"/>
    </source>
</evidence>
<keyword evidence="2" id="KW-1185">Reference proteome</keyword>
<organism evidence="1 2">
    <name type="scientific">Ignicoccus pacificus DSM 13166</name>
    <dbReference type="NCBI Taxonomy" id="940294"/>
    <lineage>
        <taxon>Archaea</taxon>
        <taxon>Thermoproteota</taxon>
        <taxon>Thermoprotei</taxon>
        <taxon>Desulfurococcales</taxon>
        <taxon>Desulfurococcaceae</taxon>
        <taxon>Ignicoccus</taxon>
    </lineage>
</organism>
<dbReference type="AlphaFoldDB" id="A0A977PJI4"/>
<dbReference type="Proteomes" id="UP001063698">
    <property type="component" value="Chromosome"/>
</dbReference>
<proteinExistence type="predicted"/>
<dbReference type="EMBL" id="CP006868">
    <property type="protein sequence ID" value="UXD21691.1"/>
    <property type="molecule type" value="Genomic_DNA"/>
</dbReference>
<protein>
    <submittedName>
        <fullName evidence="1">Uncharacterized protein</fullName>
    </submittedName>
</protein>